<feature type="region of interest" description="Disordered" evidence="2">
    <location>
        <begin position="1"/>
        <end position="21"/>
    </location>
</feature>
<dbReference type="AlphaFoldDB" id="A0AAD5Q826"/>
<dbReference type="InterPro" id="IPR001849">
    <property type="entry name" value="PH_domain"/>
</dbReference>
<protein>
    <recommendedName>
        <fullName evidence="3">Rab-GAP TBC domain-containing protein</fullName>
    </recommendedName>
</protein>
<accession>A0AAD5Q826</accession>
<dbReference type="Gene3D" id="2.30.29.30">
    <property type="entry name" value="Pleckstrin-homology domain (PH domain)/Phosphotyrosine-binding domain (PTB)"/>
    <property type="match status" value="1"/>
</dbReference>
<dbReference type="SUPFAM" id="SSF50729">
    <property type="entry name" value="PH domain-like"/>
    <property type="match status" value="1"/>
</dbReference>
<dbReference type="InterPro" id="IPR011993">
    <property type="entry name" value="PH-like_dom_sf"/>
</dbReference>
<reference evidence="4" key="1">
    <citation type="submission" date="2021-12" db="EMBL/GenBank/DDBJ databases">
        <title>Prjna785345.</title>
        <authorList>
            <person name="Rujirawat T."/>
            <person name="Krajaejun T."/>
        </authorList>
    </citation>
    <scope>NUCLEOTIDE SEQUENCE</scope>
    <source>
        <strain evidence="4">Pi057C3</strain>
    </source>
</reference>
<proteinExistence type="predicted"/>
<dbReference type="Gene3D" id="1.10.8.270">
    <property type="entry name" value="putative rabgap domain of human tbc1 domain family member 14 like domains"/>
    <property type="match status" value="1"/>
</dbReference>
<feature type="region of interest" description="Disordered" evidence="2">
    <location>
        <begin position="350"/>
        <end position="392"/>
    </location>
</feature>
<feature type="compositionally biased region" description="Polar residues" evidence="2">
    <location>
        <begin position="1"/>
        <end position="12"/>
    </location>
</feature>
<evidence type="ECO:0000256" key="1">
    <source>
        <dbReference type="ARBA" id="ARBA00022468"/>
    </source>
</evidence>
<dbReference type="Proteomes" id="UP001209570">
    <property type="component" value="Unassembled WGS sequence"/>
</dbReference>
<evidence type="ECO:0000259" key="3">
    <source>
        <dbReference type="PROSITE" id="PS50086"/>
    </source>
</evidence>
<dbReference type="SMART" id="SM00164">
    <property type="entry name" value="TBC"/>
    <property type="match status" value="1"/>
</dbReference>
<dbReference type="InterPro" id="IPR000195">
    <property type="entry name" value="Rab-GAP-TBC_dom"/>
</dbReference>
<keyword evidence="5" id="KW-1185">Reference proteome</keyword>
<organism evidence="4 5">
    <name type="scientific">Pythium insidiosum</name>
    <name type="common">Pythiosis disease agent</name>
    <dbReference type="NCBI Taxonomy" id="114742"/>
    <lineage>
        <taxon>Eukaryota</taxon>
        <taxon>Sar</taxon>
        <taxon>Stramenopiles</taxon>
        <taxon>Oomycota</taxon>
        <taxon>Peronosporomycetes</taxon>
        <taxon>Pythiales</taxon>
        <taxon>Pythiaceae</taxon>
        <taxon>Pythium</taxon>
    </lineage>
</organism>
<evidence type="ECO:0000256" key="2">
    <source>
        <dbReference type="SAM" id="MobiDB-lite"/>
    </source>
</evidence>
<feature type="domain" description="Rab-GAP TBC" evidence="3">
    <location>
        <begin position="208"/>
        <end position="473"/>
    </location>
</feature>
<feature type="compositionally biased region" description="Low complexity" evidence="2">
    <location>
        <begin position="351"/>
        <end position="389"/>
    </location>
</feature>
<evidence type="ECO:0000313" key="4">
    <source>
        <dbReference type="EMBL" id="KAJ0396322.1"/>
    </source>
</evidence>
<dbReference type="GO" id="GO:0005096">
    <property type="term" value="F:GTPase activator activity"/>
    <property type="evidence" value="ECO:0007669"/>
    <property type="project" value="UniProtKB-KW"/>
</dbReference>
<keyword evidence="1" id="KW-0343">GTPase activation</keyword>
<name>A0AAD5Q826_PYTIN</name>
<dbReference type="EMBL" id="JAKCXM010000300">
    <property type="protein sequence ID" value="KAJ0396322.1"/>
    <property type="molecule type" value="Genomic_DNA"/>
</dbReference>
<dbReference type="PROSITE" id="PS50086">
    <property type="entry name" value="TBC_RABGAP"/>
    <property type="match status" value="1"/>
</dbReference>
<dbReference type="SMART" id="SM00233">
    <property type="entry name" value="PH"/>
    <property type="match status" value="1"/>
</dbReference>
<dbReference type="PANTHER" id="PTHR22957">
    <property type="entry name" value="TBC1 DOMAIN FAMILY MEMBER GTPASE-ACTIVATING PROTEIN"/>
    <property type="match status" value="1"/>
</dbReference>
<dbReference type="Pfam" id="PF00566">
    <property type="entry name" value="RabGAP-TBC"/>
    <property type="match status" value="1"/>
</dbReference>
<gene>
    <name evidence="4" type="ORF">P43SY_006633</name>
</gene>
<comment type="caution">
    <text evidence="4">The sequence shown here is derived from an EMBL/GenBank/DDBJ whole genome shotgun (WGS) entry which is preliminary data.</text>
</comment>
<dbReference type="InterPro" id="IPR035969">
    <property type="entry name" value="Rab-GAP_TBC_sf"/>
</dbReference>
<dbReference type="PANTHER" id="PTHR22957:SF337">
    <property type="entry name" value="TBC1 DOMAIN FAMILY MEMBER 5"/>
    <property type="match status" value="1"/>
</dbReference>
<sequence>MQPTTSPSSGNETAPFRPATPLQGNDSLWSRLLRHFTTQSPVLHRFLPKIKAGRLLLEVGERAEWKQFEVVLAGSSIGDLGLYYYAAKGDPTPVGCIHLHSAHIDVLEEVVMVVTQDKTWFLCAEHGREASDWAETICGTIEKCSQAVLLTGSTGASQKRRRLSSNASAVTLREIQTRDPKARVHEFLAIFVRSTAEDVRLQAMEGAFSWSCLRNVVWKVWLNVLPMDSAFQEWVPSITTKRLQYEAYRKQHALFHAFLQGKQNDEEFLDACETSEDILLHNIYKDVRRTRGAMDFFRDGKLQCMLIRILYTYSNAHPEVSYNQGMGELLATIVYLLYIEQWPARDTLGKSSSSSSLSSKAWTPPSSSTSTSSMPTVASSSRLSQSSVSDDTDSEDASYVYVESFIDIQDDASFLDRDRFLRSMPFSGGNGKHLDCCREAVEDIVMELTSILMAREFEMAQVWQIWDAIFSLTPSDFSFINLLCVAAVREFREDILHVDDPTAVLLCLRDISDKVEADRLVDNARELYDALMIAAAVEATSDSA</sequence>
<dbReference type="SUPFAM" id="SSF47923">
    <property type="entry name" value="Ypt/Rab-GAP domain of gyp1p"/>
    <property type="match status" value="2"/>
</dbReference>
<dbReference type="Gene3D" id="1.10.472.80">
    <property type="entry name" value="Ypt/Rab-GAP domain of gyp1p, domain 3"/>
    <property type="match status" value="1"/>
</dbReference>
<evidence type="ECO:0000313" key="5">
    <source>
        <dbReference type="Proteomes" id="UP001209570"/>
    </source>
</evidence>